<evidence type="ECO:0000313" key="1">
    <source>
        <dbReference type="EMBL" id="KAK4472462.1"/>
    </source>
</evidence>
<protein>
    <submittedName>
        <fullName evidence="1">Uncharacterized protein</fullName>
    </submittedName>
</protein>
<organism evidence="1 2">
    <name type="scientific">Schistosoma mekongi</name>
    <name type="common">Parasitic worm</name>
    <dbReference type="NCBI Taxonomy" id="38744"/>
    <lineage>
        <taxon>Eukaryota</taxon>
        <taxon>Metazoa</taxon>
        <taxon>Spiralia</taxon>
        <taxon>Lophotrochozoa</taxon>
        <taxon>Platyhelminthes</taxon>
        <taxon>Trematoda</taxon>
        <taxon>Digenea</taxon>
        <taxon>Strigeidida</taxon>
        <taxon>Schistosomatoidea</taxon>
        <taxon>Schistosomatidae</taxon>
        <taxon>Schistosoma</taxon>
    </lineage>
</organism>
<reference evidence="1" key="2">
    <citation type="journal article" date="2023" name="Infect Dis Poverty">
        <title>Chromosome-scale genome of the human blood fluke Schistosoma mekongi and its implications for public health.</title>
        <authorList>
            <person name="Zhou M."/>
            <person name="Xu L."/>
            <person name="Xu D."/>
            <person name="Chen W."/>
            <person name="Khan J."/>
            <person name="Hu Y."/>
            <person name="Huang H."/>
            <person name="Wei H."/>
            <person name="Zhang Y."/>
            <person name="Chusongsang P."/>
            <person name="Tanasarnprasert K."/>
            <person name="Hu X."/>
            <person name="Limpanont Y."/>
            <person name="Lv Z."/>
        </authorList>
    </citation>
    <scope>NUCLEOTIDE SEQUENCE</scope>
    <source>
        <strain evidence="1">LV_2022a</strain>
    </source>
</reference>
<gene>
    <name evidence="1" type="ORF">MN116_003712</name>
</gene>
<accession>A0AAE1ZFQ2</accession>
<dbReference type="EMBL" id="JALJAT010000002">
    <property type="protein sequence ID" value="KAK4472462.1"/>
    <property type="molecule type" value="Genomic_DNA"/>
</dbReference>
<evidence type="ECO:0000313" key="2">
    <source>
        <dbReference type="Proteomes" id="UP001292079"/>
    </source>
</evidence>
<dbReference type="Proteomes" id="UP001292079">
    <property type="component" value="Unassembled WGS sequence"/>
</dbReference>
<comment type="caution">
    <text evidence="1">The sequence shown here is derived from an EMBL/GenBank/DDBJ whole genome shotgun (WGS) entry which is preliminary data.</text>
</comment>
<dbReference type="AlphaFoldDB" id="A0AAE1ZFQ2"/>
<sequence>MTNGEDPIKVPMKAIIENCWKLRARNASPRYNCLLICSSYYELVFRLERVVKTTQFKKKTEAKSTETIVFKQRRKCITTELPEKQTSILL</sequence>
<proteinExistence type="predicted"/>
<reference evidence="1" key="1">
    <citation type="submission" date="2022-04" db="EMBL/GenBank/DDBJ databases">
        <authorList>
            <person name="Xu L."/>
            <person name="Lv Z."/>
        </authorList>
    </citation>
    <scope>NUCLEOTIDE SEQUENCE</scope>
    <source>
        <strain evidence="1">LV_2022a</strain>
    </source>
</reference>
<keyword evidence="2" id="KW-1185">Reference proteome</keyword>
<name>A0AAE1ZFQ2_SCHME</name>